<dbReference type="InterPro" id="IPR036206">
    <property type="entry name" value="ThiamineP_synth_sf"/>
</dbReference>
<comment type="pathway">
    <text evidence="1 9">Cofactor biosynthesis; thiamine diphosphate biosynthesis; thiamine phosphate from 4-amino-2-methyl-5-diphosphomethylpyrimidine and 4-methyl-5-(2-phosphoethyl)-thiazole: step 1/1.</text>
</comment>
<dbReference type="GO" id="GO:0009229">
    <property type="term" value="P:thiamine diphosphate biosynthetic process"/>
    <property type="evidence" value="ECO:0007669"/>
    <property type="project" value="UniProtKB-UniRule"/>
</dbReference>
<dbReference type="GO" id="GO:0000287">
    <property type="term" value="F:magnesium ion binding"/>
    <property type="evidence" value="ECO:0007669"/>
    <property type="project" value="UniProtKB-UniRule"/>
</dbReference>
<comment type="catalytic activity">
    <reaction evidence="8 9">
        <text>2-[(2R,5Z)-2-carboxy-4-methylthiazol-5(2H)-ylidene]ethyl phosphate + 4-amino-2-methyl-5-(diphosphooxymethyl)pyrimidine + 2 H(+) = thiamine phosphate + CO2 + diphosphate</text>
        <dbReference type="Rhea" id="RHEA:47844"/>
        <dbReference type="ChEBI" id="CHEBI:15378"/>
        <dbReference type="ChEBI" id="CHEBI:16526"/>
        <dbReference type="ChEBI" id="CHEBI:33019"/>
        <dbReference type="ChEBI" id="CHEBI:37575"/>
        <dbReference type="ChEBI" id="CHEBI:57841"/>
        <dbReference type="ChEBI" id="CHEBI:62899"/>
        <dbReference type="EC" id="2.5.1.3"/>
    </reaction>
</comment>
<evidence type="ECO:0000313" key="11">
    <source>
        <dbReference type="EMBL" id="TSJ78144.1"/>
    </source>
</evidence>
<dbReference type="EMBL" id="VMBG01000001">
    <property type="protein sequence ID" value="TSJ78144.1"/>
    <property type="molecule type" value="Genomic_DNA"/>
</dbReference>
<evidence type="ECO:0000256" key="6">
    <source>
        <dbReference type="ARBA" id="ARBA00047334"/>
    </source>
</evidence>
<comment type="catalytic activity">
    <reaction evidence="6 9">
        <text>4-methyl-5-(2-phosphooxyethyl)-thiazole + 4-amino-2-methyl-5-(diphosphooxymethyl)pyrimidine + H(+) = thiamine phosphate + diphosphate</text>
        <dbReference type="Rhea" id="RHEA:22328"/>
        <dbReference type="ChEBI" id="CHEBI:15378"/>
        <dbReference type="ChEBI" id="CHEBI:33019"/>
        <dbReference type="ChEBI" id="CHEBI:37575"/>
        <dbReference type="ChEBI" id="CHEBI:57841"/>
        <dbReference type="ChEBI" id="CHEBI:58296"/>
        <dbReference type="EC" id="2.5.1.3"/>
    </reaction>
</comment>
<evidence type="ECO:0000259" key="10">
    <source>
        <dbReference type="Pfam" id="PF02581"/>
    </source>
</evidence>
<proteinExistence type="inferred from homology"/>
<feature type="binding site" evidence="9">
    <location>
        <position position="71"/>
    </location>
    <ligand>
        <name>4-amino-2-methyl-5-(diphosphooxymethyl)pyrimidine</name>
        <dbReference type="ChEBI" id="CHEBI:57841"/>
    </ligand>
</feature>
<keyword evidence="5 9" id="KW-0784">Thiamine biosynthesis</keyword>
<keyword evidence="12" id="KW-1185">Reference proteome</keyword>
<evidence type="ECO:0000256" key="1">
    <source>
        <dbReference type="ARBA" id="ARBA00005165"/>
    </source>
</evidence>
<dbReference type="InterPro" id="IPR034291">
    <property type="entry name" value="TMP_synthase"/>
</dbReference>
<comment type="cofactor">
    <cofactor evidence="9">
        <name>Mg(2+)</name>
        <dbReference type="ChEBI" id="CHEBI:18420"/>
    </cofactor>
    <text evidence="9">Binds 1 Mg(2+) ion per subunit.</text>
</comment>
<dbReference type="PANTHER" id="PTHR20857">
    <property type="entry name" value="THIAMINE-PHOSPHATE PYROPHOSPHORYLASE"/>
    <property type="match status" value="1"/>
</dbReference>
<evidence type="ECO:0000256" key="3">
    <source>
        <dbReference type="ARBA" id="ARBA00022723"/>
    </source>
</evidence>
<reference evidence="11 12" key="1">
    <citation type="submission" date="2019-07" db="EMBL/GenBank/DDBJ databases">
        <title>Description of 53C-WASEF.</title>
        <authorList>
            <person name="Pitt A."/>
            <person name="Hahn M.W."/>
        </authorList>
    </citation>
    <scope>NUCLEOTIDE SEQUENCE [LARGE SCALE GENOMIC DNA]</scope>
    <source>
        <strain evidence="11 12">53C-WASEF</strain>
    </source>
</reference>
<dbReference type="GO" id="GO:0004789">
    <property type="term" value="F:thiamine-phosphate diphosphorylase activity"/>
    <property type="evidence" value="ECO:0007669"/>
    <property type="project" value="UniProtKB-UniRule"/>
</dbReference>
<dbReference type="GO" id="GO:0009228">
    <property type="term" value="P:thiamine biosynthetic process"/>
    <property type="evidence" value="ECO:0007669"/>
    <property type="project" value="UniProtKB-KW"/>
</dbReference>
<keyword evidence="2 9" id="KW-0808">Transferase</keyword>
<evidence type="ECO:0000256" key="4">
    <source>
        <dbReference type="ARBA" id="ARBA00022842"/>
    </source>
</evidence>
<keyword evidence="3 9" id="KW-0479">Metal-binding</keyword>
<dbReference type="OrthoDB" id="9812206at2"/>
<dbReference type="PANTHER" id="PTHR20857:SF15">
    <property type="entry name" value="THIAMINE-PHOSPHATE SYNTHASE"/>
    <property type="match status" value="1"/>
</dbReference>
<dbReference type="SUPFAM" id="SSF51391">
    <property type="entry name" value="Thiamin phosphate synthase"/>
    <property type="match status" value="1"/>
</dbReference>
<evidence type="ECO:0000256" key="5">
    <source>
        <dbReference type="ARBA" id="ARBA00022977"/>
    </source>
</evidence>
<feature type="binding site" evidence="9">
    <location>
        <position position="91"/>
    </location>
    <ligand>
        <name>Mg(2+)</name>
        <dbReference type="ChEBI" id="CHEBI:18420"/>
    </ligand>
</feature>
<feature type="binding site" evidence="9">
    <location>
        <position position="110"/>
    </location>
    <ligand>
        <name>4-amino-2-methyl-5-(diphosphooxymethyl)pyrimidine</name>
        <dbReference type="ChEBI" id="CHEBI:57841"/>
    </ligand>
</feature>
<keyword evidence="4 9" id="KW-0460">Magnesium</keyword>
<dbReference type="InterPro" id="IPR022998">
    <property type="entry name" value="ThiamineP_synth_TenI"/>
</dbReference>
<comment type="function">
    <text evidence="9">Condenses 4-methyl-5-(beta-hydroxyethyl)thiazole monophosphate (THZ-P) and 2-methyl-4-amino-5-hydroxymethyl pyrimidine pyrophosphate (HMP-PP) to form thiamine monophosphate (TMP).</text>
</comment>
<feature type="binding site" evidence="9">
    <location>
        <begin position="39"/>
        <end position="43"/>
    </location>
    <ligand>
        <name>4-amino-2-methyl-5-(diphosphooxymethyl)pyrimidine</name>
        <dbReference type="ChEBI" id="CHEBI:57841"/>
    </ligand>
</feature>
<feature type="binding site" evidence="9">
    <location>
        <begin position="137"/>
        <end position="139"/>
    </location>
    <ligand>
        <name>2-[(2R,5Z)-2-carboxy-4-methylthiazol-5(2H)-ylidene]ethyl phosphate</name>
        <dbReference type="ChEBI" id="CHEBI:62899"/>
    </ligand>
</feature>
<gene>
    <name evidence="9" type="primary">thiE</name>
    <name evidence="11" type="ORF">FPL22_02210</name>
</gene>
<comment type="caution">
    <text evidence="9">Lacks conserved residue(s) required for the propagation of feature annotation.</text>
</comment>
<dbReference type="CDD" id="cd00564">
    <property type="entry name" value="TMP_TenI"/>
    <property type="match status" value="1"/>
</dbReference>
<feature type="binding site" evidence="9">
    <location>
        <position position="169"/>
    </location>
    <ligand>
        <name>2-[(2R,5Z)-2-carboxy-4-methylthiazol-5(2H)-ylidene]ethyl phosphate</name>
        <dbReference type="ChEBI" id="CHEBI:62899"/>
    </ligand>
</feature>
<feature type="binding site" evidence="9">
    <location>
        <position position="140"/>
    </location>
    <ligand>
        <name>4-amino-2-methyl-5-(diphosphooxymethyl)pyrimidine</name>
        <dbReference type="ChEBI" id="CHEBI:57841"/>
    </ligand>
</feature>
<feature type="binding site" evidence="9">
    <location>
        <position position="72"/>
    </location>
    <ligand>
        <name>Mg(2+)</name>
        <dbReference type="ChEBI" id="CHEBI:18420"/>
    </ligand>
</feature>
<dbReference type="Pfam" id="PF02581">
    <property type="entry name" value="TMP-TENI"/>
    <property type="match status" value="1"/>
</dbReference>
<comment type="caution">
    <text evidence="11">The sequence shown here is derived from an EMBL/GenBank/DDBJ whole genome shotgun (WGS) entry which is preliminary data.</text>
</comment>
<protein>
    <recommendedName>
        <fullName evidence="9">Thiamine-phosphate synthase</fullName>
        <shortName evidence="9">TP synthase</shortName>
        <shortName evidence="9">TPS</shortName>
        <ecNumber evidence="9">2.5.1.3</ecNumber>
    </recommendedName>
    <alternativeName>
        <fullName evidence="9">Thiamine-phosphate pyrophosphorylase</fullName>
        <shortName evidence="9">TMP pyrophosphorylase</shortName>
        <shortName evidence="9">TMP-PPase</shortName>
    </alternativeName>
</protein>
<comment type="catalytic activity">
    <reaction evidence="7 9">
        <text>2-(2-carboxy-4-methylthiazol-5-yl)ethyl phosphate + 4-amino-2-methyl-5-(diphosphooxymethyl)pyrimidine + 2 H(+) = thiamine phosphate + CO2 + diphosphate</text>
        <dbReference type="Rhea" id="RHEA:47848"/>
        <dbReference type="ChEBI" id="CHEBI:15378"/>
        <dbReference type="ChEBI" id="CHEBI:16526"/>
        <dbReference type="ChEBI" id="CHEBI:33019"/>
        <dbReference type="ChEBI" id="CHEBI:37575"/>
        <dbReference type="ChEBI" id="CHEBI:57841"/>
        <dbReference type="ChEBI" id="CHEBI:62890"/>
        <dbReference type="EC" id="2.5.1.3"/>
    </reaction>
</comment>
<dbReference type="EC" id="2.5.1.3" evidence="9"/>
<feature type="domain" description="Thiamine phosphate synthase/TenI" evidence="10">
    <location>
        <begin position="23"/>
        <end position="191"/>
    </location>
</feature>
<accession>A0A556QND3</accession>
<dbReference type="InterPro" id="IPR013785">
    <property type="entry name" value="Aldolase_TIM"/>
</dbReference>
<evidence type="ECO:0000313" key="12">
    <source>
        <dbReference type="Proteomes" id="UP000315648"/>
    </source>
</evidence>
<dbReference type="Proteomes" id="UP000315648">
    <property type="component" value="Unassembled WGS sequence"/>
</dbReference>
<dbReference type="GO" id="GO:0005737">
    <property type="term" value="C:cytoplasm"/>
    <property type="evidence" value="ECO:0007669"/>
    <property type="project" value="TreeGrafter"/>
</dbReference>
<organism evidence="11 12">
    <name type="scientific">Rariglobus hedericola</name>
    <dbReference type="NCBI Taxonomy" id="2597822"/>
    <lineage>
        <taxon>Bacteria</taxon>
        <taxon>Pseudomonadati</taxon>
        <taxon>Verrucomicrobiota</taxon>
        <taxon>Opitutia</taxon>
        <taxon>Opitutales</taxon>
        <taxon>Opitutaceae</taxon>
        <taxon>Rariglobus</taxon>
    </lineage>
</organism>
<dbReference type="AlphaFoldDB" id="A0A556QND3"/>
<evidence type="ECO:0000256" key="7">
    <source>
        <dbReference type="ARBA" id="ARBA00047851"/>
    </source>
</evidence>
<evidence type="ECO:0000256" key="8">
    <source>
        <dbReference type="ARBA" id="ARBA00047883"/>
    </source>
</evidence>
<dbReference type="UniPathway" id="UPA00060">
    <property type="reaction ID" value="UER00141"/>
</dbReference>
<dbReference type="RefSeq" id="WP_144228485.1">
    <property type="nucleotide sequence ID" value="NZ_CBCRVV010000001.1"/>
</dbReference>
<name>A0A556QND3_9BACT</name>
<evidence type="ECO:0000256" key="9">
    <source>
        <dbReference type="HAMAP-Rule" id="MF_00097"/>
    </source>
</evidence>
<dbReference type="HAMAP" id="MF_00097">
    <property type="entry name" value="TMP_synthase"/>
    <property type="match status" value="1"/>
</dbReference>
<sequence>MPLDPDHFPPVMCLTMDGLPLSHADQARALVAAGAGWIQLRVKNAAPDAWLAIAREVVVIGHQGGALVTINDSVEIALAADADGVHLGKLDEDWIAARARLGTEKLLGGTVNNAEDARRAAESHVLDYVGIGPLRFTTTKQKLAPVLGLEGIAALLPLLDGLPAWAIGGVLPSDLPALRAARLAGVAVSSSLYANSQVTANHAAFIDAWNATSLAP</sequence>
<comment type="similarity">
    <text evidence="9">Belongs to the thiamine-phosphate synthase family.</text>
</comment>
<evidence type="ECO:0000256" key="2">
    <source>
        <dbReference type="ARBA" id="ARBA00022679"/>
    </source>
</evidence>
<dbReference type="Gene3D" id="3.20.20.70">
    <property type="entry name" value="Aldolase class I"/>
    <property type="match status" value="1"/>
</dbReference>